<accession>K9P339</accession>
<dbReference type="KEGG" id="cgc:Cyagr_0296"/>
<name>K9P339_CYAGP</name>
<organism evidence="1 2">
    <name type="scientific">Cyanobium gracile (strain ATCC 27147 / PCC 6307)</name>
    <dbReference type="NCBI Taxonomy" id="292564"/>
    <lineage>
        <taxon>Bacteria</taxon>
        <taxon>Bacillati</taxon>
        <taxon>Cyanobacteriota</taxon>
        <taxon>Cyanophyceae</taxon>
        <taxon>Synechococcales</taxon>
        <taxon>Prochlorococcaceae</taxon>
        <taxon>Cyanobium</taxon>
    </lineage>
</organism>
<dbReference type="Proteomes" id="UP000010388">
    <property type="component" value="Chromosome"/>
</dbReference>
<dbReference type="AlphaFoldDB" id="K9P339"/>
<protein>
    <submittedName>
        <fullName evidence="1">Uncharacterized protein</fullName>
    </submittedName>
</protein>
<dbReference type="EMBL" id="CP003495">
    <property type="protein sequence ID" value="AFY27495.1"/>
    <property type="molecule type" value="Genomic_DNA"/>
</dbReference>
<sequence length="74" mass="8083">MVSLHVPAFLVATEAVCYRGSNGVQFALLNAFAAPCVWESLQNLQLFVNSNTRYGRLQVLDGGDVHKAETIPYA</sequence>
<evidence type="ECO:0000313" key="2">
    <source>
        <dbReference type="Proteomes" id="UP000010388"/>
    </source>
</evidence>
<gene>
    <name evidence="1" type="ordered locus">Cyagr_0296</name>
</gene>
<proteinExistence type="predicted"/>
<dbReference type="HOGENOM" id="CLU_2681532_0_0_3"/>
<reference evidence="2" key="1">
    <citation type="journal article" date="2013" name="Proc. Natl. Acad. Sci. U.S.A.">
        <title>Improving the coverage of the cyanobacterial phylum using diversity-driven genome sequencing.</title>
        <authorList>
            <person name="Shih P.M."/>
            <person name="Wu D."/>
            <person name="Latifi A."/>
            <person name="Axen S.D."/>
            <person name="Fewer D.P."/>
            <person name="Talla E."/>
            <person name="Calteau A."/>
            <person name="Cai F."/>
            <person name="Tandeau de Marsac N."/>
            <person name="Rippka R."/>
            <person name="Herdman M."/>
            <person name="Sivonen K."/>
            <person name="Coursin T."/>
            <person name="Laurent T."/>
            <person name="Goodwin L."/>
            <person name="Nolan M."/>
            <person name="Davenport K.W."/>
            <person name="Han C.S."/>
            <person name="Rubin E.M."/>
            <person name="Eisen J.A."/>
            <person name="Woyke T."/>
            <person name="Gugger M."/>
            <person name="Kerfeld C.A."/>
        </authorList>
    </citation>
    <scope>NUCLEOTIDE SEQUENCE [LARGE SCALE GENOMIC DNA]</scope>
    <source>
        <strain evidence="2">ATCC 27147 / PCC 6307</strain>
    </source>
</reference>
<evidence type="ECO:0000313" key="1">
    <source>
        <dbReference type="EMBL" id="AFY27495.1"/>
    </source>
</evidence>